<protein>
    <submittedName>
        <fullName evidence="2">Uncharacterized protein</fullName>
    </submittedName>
</protein>
<feature type="compositionally biased region" description="Polar residues" evidence="1">
    <location>
        <begin position="203"/>
        <end position="212"/>
    </location>
</feature>
<feature type="region of interest" description="Disordered" evidence="1">
    <location>
        <begin position="178"/>
        <end position="213"/>
    </location>
</feature>
<gene>
    <name evidence="2" type="ORF">V8G54_013480</name>
</gene>
<organism evidence="2 3">
    <name type="scientific">Vigna mungo</name>
    <name type="common">Black gram</name>
    <name type="synonym">Phaseolus mungo</name>
    <dbReference type="NCBI Taxonomy" id="3915"/>
    <lineage>
        <taxon>Eukaryota</taxon>
        <taxon>Viridiplantae</taxon>
        <taxon>Streptophyta</taxon>
        <taxon>Embryophyta</taxon>
        <taxon>Tracheophyta</taxon>
        <taxon>Spermatophyta</taxon>
        <taxon>Magnoliopsida</taxon>
        <taxon>eudicotyledons</taxon>
        <taxon>Gunneridae</taxon>
        <taxon>Pentapetalae</taxon>
        <taxon>rosids</taxon>
        <taxon>fabids</taxon>
        <taxon>Fabales</taxon>
        <taxon>Fabaceae</taxon>
        <taxon>Papilionoideae</taxon>
        <taxon>50 kb inversion clade</taxon>
        <taxon>NPAAA clade</taxon>
        <taxon>indigoferoid/millettioid clade</taxon>
        <taxon>Phaseoleae</taxon>
        <taxon>Vigna</taxon>
    </lineage>
</organism>
<dbReference type="AlphaFoldDB" id="A0AAQ3NTS7"/>
<evidence type="ECO:0000313" key="2">
    <source>
        <dbReference type="EMBL" id="WVZ15914.1"/>
    </source>
</evidence>
<dbReference type="EMBL" id="CP144697">
    <property type="protein sequence ID" value="WVZ15914.1"/>
    <property type="molecule type" value="Genomic_DNA"/>
</dbReference>
<name>A0AAQ3NTS7_VIGMU</name>
<sequence>MRKSPSGLRLLENGNYSYHIKLGKATISVTRDTDVWNPSWQVVYDVDEKTSQLSIVKLPDDKSEYSESLSDGVKTQRWVYTCGTRKDLVVIENKKKRKEEQPYMVTVAHYYVNRDSGGSGVDIGFSAVVKIGVVNGKLDYSVDGPVQHPSSAIVYMIEEVSRTGKWKSSACPHCRNIQSQQRRWVSESEDSDNNLPTPPPSHGGQQSVSNMGRYNGDGIASSVTLTRSVTGEGAKGLGIRLCSVMPAQTGDFTNSYALDVDVQTVTKSDATVRTNMSMSNCPTPAIDRSEQFHEEGRVTETEFYFFRTGDAGSLTVLEMKKKKIEESRCYAVTLAHYFASINGFSRNETDVGLSVVVKIRVSKGNLEVTVEGPEQHPAFGLYYLFDVTLRTKIWKPTLCPHCATIQKQCSTMILQADSDDSESIPVARRHGASQKYLRLVDNGGKFNGNGNGPLVRVVGGLFSYALY</sequence>
<dbReference type="Proteomes" id="UP001374535">
    <property type="component" value="Chromosome 4"/>
</dbReference>
<proteinExistence type="predicted"/>
<keyword evidence="3" id="KW-1185">Reference proteome</keyword>
<reference evidence="2 3" key="1">
    <citation type="journal article" date="2023" name="Life. Sci Alliance">
        <title>Evolutionary insights into 3D genome organization and epigenetic landscape of Vigna mungo.</title>
        <authorList>
            <person name="Junaid A."/>
            <person name="Singh B."/>
            <person name="Bhatia S."/>
        </authorList>
    </citation>
    <scope>NUCLEOTIDE SEQUENCE [LARGE SCALE GENOMIC DNA]</scope>
    <source>
        <strain evidence="2">Urdbean</strain>
    </source>
</reference>
<accession>A0AAQ3NTS7</accession>
<evidence type="ECO:0000256" key="1">
    <source>
        <dbReference type="SAM" id="MobiDB-lite"/>
    </source>
</evidence>
<evidence type="ECO:0000313" key="3">
    <source>
        <dbReference type="Proteomes" id="UP001374535"/>
    </source>
</evidence>